<organism evidence="6 7">
    <name type="scientific">Parahalioglobus pacificus</name>
    <dbReference type="NCBI Taxonomy" id="930806"/>
    <lineage>
        <taxon>Bacteria</taxon>
        <taxon>Pseudomonadati</taxon>
        <taxon>Pseudomonadota</taxon>
        <taxon>Gammaproteobacteria</taxon>
        <taxon>Cellvibrionales</taxon>
        <taxon>Halieaceae</taxon>
        <taxon>Parahalioglobus</taxon>
    </lineage>
</organism>
<dbReference type="GO" id="GO:0006935">
    <property type="term" value="P:chemotaxis"/>
    <property type="evidence" value="ECO:0007669"/>
    <property type="project" value="UniProtKB-UniRule"/>
</dbReference>
<reference evidence="6" key="1">
    <citation type="journal article" date="2014" name="Int. J. Syst. Evol. Microbiol.">
        <title>Complete genome sequence of Corynebacterium casei LMG S-19264T (=DSM 44701T), isolated from a smear-ripened cheese.</title>
        <authorList>
            <consortium name="US DOE Joint Genome Institute (JGI-PGF)"/>
            <person name="Walter F."/>
            <person name="Albersmeier A."/>
            <person name="Kalinowski J."/>
            <person name="Ruckert C."/>
        </authorList>
    </citation>
    <scope>NUCLEOTIDE SEQUENCE</scope>
    <source>
        <strain evidence="6">KCTC 23430</strain>
    </source>
</reference>
<evidence type="ECO:0000256" key="4">
    <source>
        <dbReference type="PROSITE-ProRule" id="PRU00050"/>
    </source>
</evidence>
<dbReference type="AlphaFoldDB" id="A0A919CL06"/>
<dbReference type="EC" id="3.1.1.61" evidence="2"/>
<evidence type="ECO:0000256" key="3">
    <source>
        <dbReference type="ARBA" id="ARBA00048267"/>
    </source>
</evidence>
<comment type="caution">
    <text evidence="6">The sequence shown here is derived from an EMBL/GenBank/DDBJ whole genome shotgun (WGS) entry which is preliminary data.</text>
</comment>
<dbReference type="Proteomes" id="UP000644693">
    <property type="component" value="Unassembled WGS sequence"/>
</dbReference>
<dbReference type="Pfam" id="PF01339">
    <property type="entry name" value="CheB_methylest"/>
    <property type="match status" value="1"/>
</dbReference>
<sequence>MTDDDTIGVALPPAHALPLSRALAAAGLRAEVATTPALVKALVREGHCRLWVFDDTPGTAFEALAKGGTALLPVESLPDHRNPEALESWCRAQIQRIRQVGKGRKVLTRPTVQDPAVWLLAGSAGATPAIQSFLNALDDDVPVAFVYAQHYDVAKRAQLAEMVSDNPSIDMTLLDTHARLAGGSVVILSPSCRFALSSPIIISLPEQPWKSRYTPSLSEAIAILGGANVAHTGVIVFSGMGEDGAEALPAYTSHGGVVWAQSPESAVCAAMPQAAIDTGLVSLTSTPEGLAEALSHRYVS</sequence>
<comment type="catalytic activity">
    <reaction evidence="3">
        <text>[protein]-L-glutamate 5-O-methyl ester + H2O = L-glutamyl-[protein] + methanol + H(+)</text>
        <dbReference type="Rhea" id="RHEA:23236"/>
        <dbReference type="Rhea" id="RHEA-COMP:10208"/>
        <dbReference type="Rhea" id="RHEA-COMP:10311"/>
        <dbReference type="ChEBI" id="CHEBI:15377"/>
        <dbReference type="ChEBI" id="CHEBI:15378"/>
        <dbReference type="ChEBI" id="CHEBI:17790"/>
        <dbReference type="ChEBI" id="CHEBI:29973"/>
        <dbReference type="ChEBI" id="CHEBI:82795"/>
        <dbReference type="EC" id="3.1.1.61"/>
    </reaction>
</comment>
<dbReference type="GO" id="GO:0005737">
    <property type="term" value="C:cytoplasm"/>
    <property type="evidence" value="ECO:0007669"/>
    <property type="project" value="InterPro"/>
</dbReference>
<name>A0A919CL06_9GAMM</name>
<feature type="active site" evidence="4">
    <location>
        <position position="243"/>
    </location>
</feature>
<dbReference type="PROSITE" id="PS50122">
    <property type="entry name" value="CHEB"/>
    <property type="match status" value="1"/>
</dbReference>
<feature type="domain" description="CheB-type methylesterase" evidence="5">
    <location>
        <begin position="120"/>
        <end position="300"/>
    </location>
</feature>
<feature type="active site" evidence="4">
    <location>
        <position position="150"/>
    </location>
</feature>
<dbReference type="GO" id="GO:0008984">
    <property type="term" value="F:protein-glutamate methylesterase activity"/>
    <property type="evidence" value="ECO:0007669"/>
    <property type="project" value="UniProtKB-EC"/>
</dbReference>
<dbReference type="Gene3D" id="3.40.50.180">
    <property type="entry name" value="Methylesterase CheB, C-terminal domain"/>
    <property type="match status" value="1"/>
</dbReference>
<reference evidence="6" key="2">
    <citation type="submission" date="2020-09" db="EMBL/GenBank/DDBJ databases">
        <authorList>
            <person name="Sun Q."/>
            <person name="Kim S."/>
        </authorList>
    </citation>
    <scope>NUCLEOTIDE SEQUENCE</scope>
    <source>
        <strain evidence="6">KCTC 23430</strain>
    </source>
</reference>
<keyword evidence="4" id="KW-0145">Chemotaxis</keyword>
<dbReference type="RefSeq" id="WP_189477744.1">
    <property type="nucleotide sequence ID" value="NZ_BMYM01000002.1"/>
</dbReference>
<evidence type="ECO:0000256" key="1">
    <source>
        <dbReference type="ARBA" id="ARBA00022801"/>
    </source>
</evidence>
<gene>
    <name evidence="6" type="ORF">GCM10007053_20870</name>
</gene>
<proteinExistence type="predicted"/>
<protein>
    <recommendedName>
        <fullName evidence="2">protein-glutamate methylesterase</fullName>
        <ecNumber evidence="2">3.1.1.61</ecNumber>
    </recommendedName>
</protein>
<evidence type="ECO:0000313" key="7">
    <source>
        <dbReference type="Proteomes" id="UP000644693"/>
    </source>
</evidence>
<evidence type="ECO:0000259" key="5">
    <source>
        <dbReference type="PROSITE" id="PS50122"/>
    </source>
</evidence>
<keyword evidence="1 4" id="KW-0378">Hydrolase</keyword>
<accession>A0A919CL06</accession>
<dbReference type="PANTHER" id="PTHR42872:SF6">
    <property type="entry name" value="PROTEIN-GLUTAMATE METHYLESTERASE_PROTEIN-GLUTAMINE GLUTAMINASE"/>
    <property type="match status" value="1"/>
</dbReference>
<dbReference type="SUPFAM" id="SSF52738">
    <property type="entry name" value="Methylesterase CheB, C-terminal domain"/>
    <property type="match status" value="1"/>
</dbReference>
<feature type="active site" evidence="4">
    <location>
        <position position="123"/>
    </location>
</feature>
<keyword evidence="7" id="KW-1185">Reference proteome</keyword>
<dbReference type="EMBL" id="BMYM01000002">
    <property type="protein sequence ID" value="GHD34748.1"/>
    <property type="molecule type" value="Genomic_DNA"/>
</dbReference>
<dbReference type="GO" id="GO:0000156">
    <property type="term" value="F:phosphorelay response regulator activity"/>
    <property type="evidence" value="ECO:0007669"/>
    <property type="project" value="InterPro"/>
</dbReference>
<dbReference type="InterPro" id="IPR000673">
    <property type="entry name" value="Sig_transdc_resp-reg_Me-estase"/>
</dbReference>
<evidence type="ECO:0000256" key="2">
    <source>
        <dbReference type="ARBA" id="ARBA00039140"/>
    </source>
</evidence>
<dbReference type="InterPro" id="IPR035909">
    <property type="entry name" value="CheB_C"/>
</dbReference>
<evidence type="ECO:0000313" key="6">
    <source>
        <dbReference type="EMBL" id="GHD34748.1"/>
    </source>
</evidence>
<dbReference type="PANTHER" id="PTHR42872">
    <property type="entry name" value="PROTEIN-GLUTAMATE METHYLESTERASE/PROTEIN-GLUTAMINE GLUTAMINASE"/>
    <property type="match status" value="1"/>
</dbReference>